<dbReference type="FunFam" id="3.20.20.60:FF:000009">
    <property type="entry name" value="2-methylisocitrate lyase"/>
    <property type="match status" value="1"/>
</dbReference>
<dbReference type="CDD" id="cd00377">
    <property type="entry name" value="ICL_PEPM"/>
    <property type="match status" value="1"/>
</dbReference>
<sequence>MHTIGENKMNPREKLRELLNSGETIVTPGAFDALSAKLIEKAGFPALYMTGYGTTASRLAKPDIGLLTMSEMVDNVKNISTSVQIPLLADGDTGYGNVMNVRRTIEEYEAAGAAAIQLEDQVFPKRCGHMDGKQVISVEEQVQKIRAAASARKNSDFLIIARTDARAVIGFDEAVQRALAYQEAGADILFIEAPQSVEEMREIGRIFKGVPLVANMVENGKTPLLTKKELSDMGYRIIIYPATLLFAATLAMQNSLEVLKNEGTTREKLAQFITFEQFNQLVHLDSLRDWEEQFKVPQYK</sequence>
<accession>A0A511VC25</accession>
<protein>
    <recommendedName>
        <fullName evidence="4">2-methylisocitrate lyase</fullName>
    </recommendedName>
</protein>
<comment type="similarity">
    <text evidence="1">Belongs to the isocitrate lyase/PEP mutase superfamily. Methylisocitrate lyase family.</text>
</comment>
<name>A0A511VC25_9BACL</name>
<proteinExistence type="inferred from homology"/>
<dbReference type="SUPFAM" id="SSF51621">
    <property type="entry name" value="Phosphoenolpyruvate/pyruvate domain"/>
    <property type="match status" value="1"/>
</dbReference>
<dbReference type="Proteomes" id="UP000321157">
    <property type="component" value="Unassembled WGS sequence"/>
</dbReference>
<evidence type="ECO:0000256" key="3">
    <source>
        <dbReference type="ARBA" id="ARBA00058526"/>
    </source>
</evidence>
<reference evidence="5 6" key="1">
    <citation type="submission" date="2019-07" db="EMBL/GenBank/DDBJ databases">
        <title>Whole genome shotgun sequence of Aneurinibacillus danicus NBRC 102444.</title>
        <authorList>
            <person name="Hosoyama A."/>
            <person name="Uohara A."/>
            <person name="Ohji S."/>
            <person name="Ichikawa N."/>
        </authorList>
    </citation>
    <scope>NUCLEOTIDE SEQUENCE [LARGE SCALE GENOMIC DNA]</scope>
    <source>
        <strain evidence="5 6">NBRC 102444</strain>
    </source>
</reference>
<dbReference type="InterPro" id="IPR039556">
    <property type="entry name" value="ICL/PEPM"/>
</dbReference>
<comment type="catalytic activity">
    <reaction evidence="2">
        <text>3-hydroxybutane-1,2,3-tricarboxylate = pyruvate + succinate</text>
        <dbReference type="Rhea" id="RHEA:57504"/>
        <dbReference type="ChEBI" id="CHEBI:15361"/>
        <dbReference type="ChEBI" id="CHEBI:30031"/>
        <dbReference type="ChEBI" id="CHEBI:141790"/>
    </reaction>
</comment>
<evidence type="ECO:0000256" key="4">
    <source>
        <dbReference type="ARBA" id="ARBA00073849"/>
    </source>
</evidence>
<evidence type="ECO:0000256" key="1">
    <source>
        <dbReference type="ARBA" id="ARBA00009282"/>
    </source>
</evidence>
<evidence type="ECO:0000256" key="2">
    <source>
        <dbReference type="ARBA" id="ARBA00051150"/>
    </source>
</evidence>
<keyword evidence="5" id="KW-0456">Lyase</keyword>
<comment type="function">
    <text evidence="3">Involved in the methylcitric acid cycle. Catalyzes the cleavage of 2-methylisocitrate to yield pyruvate and succinate.</text>
</comment>
<dbReference type="Pfam" id="PF13714">
    <property type="entry name" value="PEP_mutase"/>
    <property type="match status" value="1"/>
</dbReference>
<organism evidence="5 6">
    <name type="scientific">Aneurinibacillus danicus</name>
    <dbReference type="NCBI Taxonomy" id="267746"/>
    <lineage>
        <taxon>Bacteria</taxon>
        <taxon>Bacillati</taxon>
        <taxon>Bacillota</taxon>
        <taxon>Bacilli</taxon>
        <taxon>Bacillales</taxon>
        <taxon>Paenibacillaceae</taxon>
        <taxon>Aneurinibacillus group</taxon>
        <taxon>Aneurinibacillus</taxon>
    </lineage>
</organism>
<gene>
    <name evidence="5" type="ORF">ADA01nite_39270</name>
</gene>
<keyword evidence="6" id="KW-1185">Reference proteome</keyword>
<dbReference type="InterPro" id="IPR018523">
    <property type="entry name" value="Isocitrate_lyase_ph_CS"/>
</dbReference>
<dbReference type="PANTHER" id="PTHR42905">
    <property type="entry name" value="PHOSPHOENOLPYRUVATE CARBOXYLASE"/>
    <property type="match status" value="1"/>
</dbReference>
<dbReference type="PANTHER" id="PTHR42905:SF5">
    <property type="entry name" value="CARBOXYVINYL-CARBOXYPHOSPHONATE PHOSPHORYLMUTASE, CHLOROPLASTIC"/>
    <property type="match status" value="1"/>
</dbReference>
<comment type="caution">
    <text evidence="5">The sequence shown here is derived from an EMBL/GenBank/DDBJ whole genome shotgun (WGS) entry which is preliminary data.</text>
</comment>
<dbReference type="GO" id="GO:0046421">
    <property type="term" value="F:methylisocitrate lyase activity"/>
    <property type="evidence" value="ECO:0007669"/>
    <property type="project" value="UniProtKB-ARBA"/>
</dbReference>
<dbReference type="AlphaFoldDB" id="A0A511VC25"/>
<evidence type="ECO:0000313" key="5">
    <source>
        <dbReference type="EMBL" id="GEN36467.1"/>
    </source>
</evidence>
<dbReference type="InterPro" id="IPR015813">
    <property type="entry name" value="Pyrv/PenolPyrv_kinase-like_dom"/>
</dbReference>
<dbReference type="InterPro" id="IPR040442">
    <property type="entry name" value="Pyrv_kinase-like_dom_sf"/>
</dbReference>
<dbReference type="EMBL" id="BJXX01000189">
    <property type="protein sequence ID" value="GEN36467.1"/>
    <property type="molecule type" value="Genomic_DNA"/>
</dbReference>
<dbReference type="PROSITE" id="PS00161">
    <property type="entry name" value="ISOCITRATE_LYASE"/>
    <property type="match status" value="1"/>
</dbReference>
<dbReference type="Gene3D" id="3.20.20.60">
    <property type="entry name" value="Phosphoenolpyruvate-binding domains"/>
    <property type="match status" value="1"/>
</dbReference>
<evidence type="ECO:0000313" key="6">
    <source>
        <dbReference type="Proteomes" id="UP000321157"/>
    </source>
</evidence>